<dbReference type="Proteomes" id="UP000005039">
    <property type="component" value="Unassembled WGS sequence"/>
</dbReference>
<evidence type="ECO:0000313" key="2">
    <source>
        <dbReference type="Proteomes" id="UP000005039"/>
    </source>
</evidence>
<sequence length="44" mass="5260">MLKNNYREYYNYLCFSYLSSSNMRRPVYNKTGLNSNKSVISLNI</sequence>
<organism evidence="1 2">
    <name type="scientific">Lachnoanaerobaculum saburreum F0468</name>
    <dbReference type="NCBI Taxonomy" id="1095750"/>
    <lineage>
        <taxon>Bacteria</taxon>
        <taxon>Bacillati</taxon>
        <taxon>Bacillota</taxon>
        <taxon>Clostridia</taxon>
        <taxon>Lachnospirales</taxon>
        <taxon>Lachnospiraceae</taxon>
        <taxon>Lachnoanaerobaculum</taxon>
    </lineage>
</organism>
<name>I0R9E6_9FIRM</name>
<protein>
    <submittedName>
        <fullName evidence="1">Uncharacterized protein</fullName>
    </submittedName>
</protein>
<keyword evidence="2" id="KW-1185">Reference proteome</keyword>
<reference evidence="1 2" key="1">
    <citation type="submission" date="2012-03" db="EMBL/GenBank/DDBJ databases">
        <authorList>
            <person name="Durkin A.S."/>
            <person name="McCorrison J."/>
            <person name="Torralba M."/>
            <person name="Gillis M."/>
            <person name="Methe B."/>
            <person name="Sutton G."/>
            <person name="Nelson K.E."/>
        </authorList>
    </citation>
    <scope>NUCLEOTIDE SEQUENCE [LARGE SCALE GENOMIC DNA]</scope>
    <source>
        <strain evidence="1 2">F0468</strain>
    </source>
</reference>
<gene>
    <name evidence="1" type="ORF">HMPREF9970_0970</name>
</gene>
<proteinExistence type="predicted"/>
<evidence type="ECO:0000313" key="1">
    <source>
        <dbReference type="EMBL" id="EIC96304.1"/>
    </source>
</evidence>
<dbReference type="AlphaFoldDB" id="I0R9E6"/>
<comment type="caution">
    <text evidence="1">The sequence shown here is derived from an EMBL/GenBank/DDBJ whole genome shotgun (WGS) entry which is preliminary data.</text>
</comment>
<accession>I0R9E6</accession>
<dbReference type="EMBL" id="AJGH01000046">
    <property type="protein sequence ID" value="EIC96304.1"/>
    <property type="molecule type" value="Genomic_DNA"/>
</dbReference>